<evidence type="ECO:0000313" key="7">
    <source>
        <dbReference type="EMBL" id="WGZ90636.1"/>
    </source>
</evidence>
<dbReference type="InterPro" id="IPR035952">
    <property type="entry name" value="Rhomboid-like_sf"/>
</dbReference>
<dbReference type="SUPFAM" id="SSF144091">
    <property type="entry name" value="Rhomboid-like"/>
    <property type="match status" value="1"/>
</dbReference>
<evidence type="ECO:0000256" key="1">
    <source>
        <dbReference type="ARBA" id="ARBA00004141"/>
    </source>
</evidence>
<dbReference type="Proteomes" id="UP001300672">
    <property type="component" value="Chromosome"/>
</dbReference>
<keyword evidence="4 5" id="KW-0472">Membrane</keyword>
<dbReference type="AlphaFoldDB" id="A0AA95H4I5"/>
<comment type="subcellular location">
    <subcellularLocation>
        <location evidence="1">Membrane</location>
        <topology evidence="1">Multi-pass membrane protein</topology>
    </subcellularLocation>
</comment>
<dbReference type="Gene3D" id="1.20.1540.10">
    <property type="entry name" value="Rhomboid-like"/>
    <property type="match status" value="1"/>
</dbReference>
<dbReference type="InterPro" id="IPR023826">
    <property type="entry name" value="Rhom-like_SP_proteobac"/>
</dbReference>
<evidence type="ECO:0000256" key="2">
    <source>
        <dbReference type="ARBA" id="ARBA00022692"/>
    </source>
</evidence>
<keyword evidence="2 5" id="KW-0812">Transmembrane</keyword>
<keyword evidence="7" id="KW-0378">Hydrolase</keyword>
<feature type="transmembrane region" description="Helical" evidence="5">
    <location>
        <begin position="164"/>
        <end position="184"/>
    </location>
</feature>
<keyword evidence="3 5" id="KW-1133">Transmembrane helix</keyword>
<organism evidence="7">
    <name type="scientific">Candidatus Thiocaldithrix dubininis</name>
    <dbReference type="NCBI Taxonomy" id="3080823"/>
    <lineage>
        <taxon>Bacteria</taxon>
        <taxon>Pseudomonadati</taxon>
        <taxon>Pseudomonadota</taxon>
        <taxon>Gammaproteobacteria</taxon>
        <taxon>Thiotrichales</taxon>
        <taxon>Thiotrichaceae</taxon>
        <taxon>Candidatus Thiocaldithrix</taxon>
    </lineage>
</organism>
<evidence type="ECO:0000256" key="4">
    <source>
        <dbReference type="ARBA" id="ARBA00023136"/>
    </source>
</evidence>
<feature type="transmembrane region" description="Helical" evidence="5">
    <location>
        <begin position="55"/>
        <end position="73"/>
    </location>
</feature>
<reference evidence="7" key="2">
    <citation type="submission" date="2023-04" db="EMBL/GenBank/DDBJ databases">
        <authorList>
            <person name="Beletskiy A.V."/>
            <person name="Mardanov A.V."/>
            <person name="Ravin N.V."/>
        </authorList>
    </citation>
    <scope>NUCLEOTIDE SEQUENCE</scope>
    <source>
        <strain evidence="7">GKL-01</strain>
    </source>
</reference>
<evidence type="ECO:0000256" key="3">
    <source>
        <dbReference type="ARBA" id="ARBA00022989"/>
    </source>
</evidence>
<evidence type="ECO:0000256" key="5">
    <source>
        <dbReference type="SAM" id="Phobius"/>
    </source>
</evidence>
<reference evidence="7" key="1">
    <citation type="journal article" date="2023" name="Int. J. Mol. Sci.">
        <title>Metagenomics Revealed a New Genus 'Candidatus Thiocaldithrix dubininis' gen. nov., sp. nov. and a New Species 'Candidatus Thiothrix putei' sp. nov. in the Family Thiotrichaceae, Some Members of Which Have Traits of Both Na+- and H+-Motive Energetics.</title>
        <authorList>
            <person name="Ravin N.V."/>
            <person name="Muntyan M.S."/>
            <person name="Smolyakov D.D."/>
            <person name="Rudenko T.S."/>
            <person name="Beletsky A.V."/>
            <person name="Mardanov A.V."/>
            <person name="Grabovich M.Y."/>
        </authorList>
    </citation>
    <scope>NUCLEOTIDE SEQUENCE</scope>
    <source>
        <strain evidence="7">GKL-01</strain>
    </source>
</reference>
<name>A0AA95H4I5_9GAMM</name>
<feature type="transmembrane region" description="Helical" evidence="5">
    <location>
        <begin position="103"/>
        <end position="126"/>
    </location>
</feature>
<feature type="domain" description="Peptidase S54 rhomboid" evidence="6">
    <location>
        <begin position="40"/>
        <end position="181"/>
    </location>
</feature>
<dbReference type="NCBIfam" id="TIGR03902">
    <property type="entry name" value="rhom_GG_sort"/>
    <property type="match status" value="1"/>
</dbReference>
<protein>
    <submittedName>
        <fullName evidence="7">Rhombosortase</fullName>
        <ecNumber evidence="7">3.4.21.-</ecNumber>
    </submittedName>
</protein>
<feature type="transmembrane region" description="Helical" evidence="5">
    <location>
        <begin position="80"/>
        <end position="97"/>
    </location>
</feature>
<sequence length="196" mass="21537">MSNTLLRQRGLLGISLSLMLILLQTWQPELYFQRQLIQSGEIWRLWTGNLIHTNVWHVALNIGGWGLLLLLAPNSLTTRYLMLSIAVLMSVVGLGLYSCNPNLLWYAGFSGVLYGLFTLAGIYWLLERDYVLGLMLLLFSGGKAFSDLALGGDSLSSQLIAAPVIYAAHIYGIIGAVGLALPQIKRSLPHAKPKPT</sequence>
<gene>
    <name evidence="7" type="primary">rrtA</name>
    <name evidence="7" type="ORF">QJT80_14265</name>
</gene>
<dbReference type="InterPro" id="IPR022764">
    <property type="entry name" value="Peptidase_S54_rhomboid_dom"/>
</dbReference>
<dbReference type="Pfam" id="PF01694">
    <property type="entry name" value="Rhomboid"/>
    <property type="match status" value="1"/>
</dbReference>
<accession>A0AA95H4I5</accession>
<proteinExistence type="predicted"/>
<dbReference type="EMBL" id="CP124755">
    <property type="protein sequence ID" value="WGZ90636.1"/>
    <property type="molecule type" value="Genomic_DNA"/>
</dbReference>
<dbReference type="GO" id="GO:0004252">
    <property type="term" value="F:serine-type endopeptidase activity"/>
    <property type="evidence" value="ECO:0007669"/>
    <property type="project" value="InterPro"/>
</dbReference>
<dbReference type="GO" id="GO:0016020">
    <property type="term" value="C:membrane"/>
    <property type="evidence" value="ECO:0007669"/>
    <property type="project" value="UniProtKB-SubCell"/>
</dbReference>
<dbReference type="EC" id="3.4.21.-" evidence="7"/>
<evidence type="ECO:0000259" key="6">
    <source>
        <dbReference type="Pfam" id="PF01694"/>
    </source>
</evidence>
<dbReference type="KEGG" id="tdu:QJT80_14265"/>